<gene>
    <name evidence="8" type="ORF">METZ01_LOCUS488823</name>
</gene>
<sequence length="196" mass="21925">VNIELEHFTLVGATTRQGLLAAPMRSRFLITAALDYYESQDLARIVHRDARLLGFQVAEDGATEIARRSRGTARLAKRWLRRVRDYAEVEGDGTIDKEVAGAALELLKVDHLGLDEIDLRLLEAIIDKFEGGPVGVNNLAAVIGEEEDTLSEVYEPYLIREGFLKRTPKGRVAMPRAYEHLGRTPPSRSDDQMNLL</sequence>
<accession>A0A383CVB5</accession>
<dbReference type="GO" id="GO:0009378">
    <property type="term" value="F:four-way junction helicase activity"/>
    <property type="evidence" value="ECO:0007669"/>
    <property type="project" value="InterPro"/>
</dbReference>
<name>A0A383CVB5_9ZZZZ</name>
<feature type="domain" description="RuvB winged helix C-terminal" evidence="5">
    <location>
        <begin position="112"/>
        <end position="181"/>
    </location>
</feature>
<feature type="non-terminal residue" evidence="8">
    <location>
        <position position="1"/>
    </location>
</feature>
<dbReference type="InterPro" id="IPR008824">
    <property type="entry name" value="RuvB-like_N"/>
</dbReference>
<dbReference type="AlphaFoldDB" id="A0A383CVB5"/>
<dbReference type="EMBL" id="UINC01211883">
    <property type="protein sequence ID" value="SVE35969.1"/>
    <property type="molecule type" value="Genomic_DNA"/>
</dbReference>
<keyword evidence="1" id="KW-0547">Nucleotide-binding</keyword>
<dbReference type="InterPro" id="IPR008823">
    <property type="entry name" value="RuvB_wg_C"/>
</dbReference>
<dbReference type="InterPro" id="IPR004605">
    <property type="entry name" value="DNA_helicase_Holl-junc_RuvB"/>
</dbReference>
<dbReference type="SUPFAM" id="SSF46785">
    <property type="entry name" value="Winged helix' DNA-binding domain"/>
    <property type="match status" value="1"/>
</dbReference>
<dbReference type="GO" id="GO:0006281">
    <property type="term" value="P:DNA repair"/>
    <property type="evidence" value="ECO:0007669"/>
    <property type="project" value="InterPro"/>
</dbReference>
<dbReference type="Pfam" id="PF05491">
    <property type="entry name" value="WHD_RuvB"/>
    <property type="match status" value="1"/>
</dbReference>
<dbReference type="GO" id="GO:0005524">
    <property type="term" value="F:ATP binding"/>
    <property type="evidence" value="ECO:0007669"/>
    <property type="project" value="UniProtKB-KW"/>
</dbReference>
<feature type="domain" description="RuvB-like AAA+ ATPase" evidence="6">
    <location>
        <begin position="2"/>
        <end position="33"/>
    </location>
</feature>
<evidence type="ECO:0000256" key="2">
    <source>
        <dbReference type="ARBA" id="ARBA00022840"/>
    </source>
</evidence>
<feature type="region of interest" description="Disordered" evidence="4">
    <location>
        <begin position="177"/>
        <end position="196"/>
    </location>
</feature>
<reference evidence="8" key="1">
    <citation type="submission" date="2018-05" db="EMBL/GenBank/DDBJ databases">
        <authorList>
            <person name="Lanie J.A."/>
            <person name="Ng W.-L."/>
            <person name="Kazmierczak K.M."/>
            <person name="Andrzejewski T.M."/>
            <person name="Davidsen T.M."/>
            <person name="Wayne K.J."/>
            <person name="Tettelin H."/>
            <person name="Glass J.I."/>
            <person name="Rusch D."/>
            <person name="Podicherti R."/>
            <person name="Tsui H.-C.T."/>
            <person name="Winkler M.E."/>
        </authorList>
    </citation>
    <scope>NUCLEOTIDE SEQUENCE</scope>
</reference>
<evidence type="ECO:0000256" key="4">
    <source>
        <dbReference type="SAM" id="MobiDB-lite"/>
    </source>
</evidence>
<feature type="domain" description="RuvB AAA lid" evidence="7">
    <location>
        <begin position="37"/>
        <end position="110"/>
    </location>
</feature>
<evidence type="ECO:0008006" key="9">
    <source>
        <dbReference type="Google" id="ProtNLM"/>
    </source>
</evidence>
<dbReference type="InterPro" id="IPR041445">
    <property type="entry name" value="AAA_lid_4"/>
</dbReference>
<proteinExistence type="inferred from homology"/>
<evidence type="ECO:0000259" key="6">
    <source>
        <dbReference type="Pfam" id="PF05496"/>
    </source>
</evidence>
<dbReference type="InterPro" id="IPR036390">
    <property type="entry name" value="WH_DNA-bd_sf"/>
</dbReference>
<dbReference type="PANTHER" id="PTHR42848">
    <property type="match status" value="1"/>
</dbReference>
<keyword evidence="3" id="KW-0238">DNA-binding</keyword>
<protein>
    <recommendedName>
        <fullName evidence="9">RuvB C-terminal winged helix domain-containing protein</fullName>
    </recommendedName>
</protein>
<dbReference type="GO" id="GO:0003677">
    <property type="term" value="F:DNA binding"/>
    <property type="evidence" value="ECO:0007669"/>
    <property type="project" value="UniProtKB-KW"/>
</dbReference>
<dbReference type="Gene3D" id="1.10.8.60">
    <property type="match status" value="1"/>
</dbReference>
<dbReference type="SUPFAM" id="SSF52540">
    <property type="entry name" value="P-loop containing nucleoside triphosphate hydrolases"/>
    <property type="match status" value="1"/>
</dbReference>
<evidence type="ECO:0000259" key="5">
    <source>
        <dbReference type="Pfam" id="PF05491"/>
    </source>
</evidence>
<evidence type="ECO:0000259" key="7">
    <source>
        <dbReference type="Pfam" id="PF17864"/>
    </source>
</evidence>
<dbReference type="Pfam" id="PF05496">
    <property type="entry name" value="RuvB_N"/>
    <property type="match status" value="1"/>
</dbReference>
<keyword evidence="2" id="KW-0067">ATP-binding</keyword>
<organism evidence="8">
    <name type="scientific">marine metagenome</name>
    <dbReference type="NCBI Taxonomy" id="408172"/>
    <lineage>
        <taxon>unclassified sequences</taxon>
        <taxon>metagenomes</taxon>
        <taxon>ecological metagenomes</taxon>
    </lineage>
</organism>
<evidence type="ECO:0000313" key="8">
    <source>
        <dbReference type="EMBL" id="SVE35969.1"/>
    </source>
</evidence>
<dbReference type="Pfam" id="PF17864">
    <property type="entry name" value="AAA_lid_4"/>
    <property type="match status" value="1"/>
</dbReference>
<dbReference type="GO" id="GO:0006310">
    <property type="term" value="P:DNA recombination"/>
    <property type="evidence" value="ECO:0007669"/>
    <property type="project" value="InterPro"/>
</dbReference>
<dbReference type="HAMAP" id="MF_00016">
    <property type="entry name" value="DNA_HJ_migration_RuvB"/>
    <property type="match status" value="1"/>
</dbReference>
<dbReference type="Gene3D" id="1.10.10.10">
    <property type="entry name" value="Winged helix-like DNA-binding domain superfamily/Winged helix DNA-binding domain"/>
    <property type="match status" value="1"/>
</dbReference>
<dbReference type="InterPro" id="IPR036388">
    <property type="entry name" value="WH-like_DNA-bd_sf"/>
</dbReference>
<dbReference type="PANTHER" id="PTHR42848:SF1">
    <property type="entry name" value="HOLLIDAY JUNCTION BRANCH MIGRATION COMPLEX SUBUNIT RUVB"/>
    <property type="match status" value="1"/>
</dbReference>
<evidence type="ECO:0000256" key="3">
    <source>
        <dbReference type="ARBA" id="ARBA00023125"/>
    </source>
</evidence>
<evidence type="ECO:0000256" key="1">
    <source>
        <dbReference type="ARBA" id="ARBA00022741"/>
    </source>
</evidence>
<dbReference type="InterPro" id="IPR027417">
    <property type="entry name" value="P-loop_NTPase"/>
</dbReference>